<organism evidence="3 4">
    <name type="scientific">Actinidia rufa</name>
    <dbReference type="NCBI Taxonomy" id="165716"/>
    <lineage>
        <taxon>Eukaryota</taxon>
        <taxon>Viridiplantae</taxon>
        <taxon>Streptophyta</taxon>
        <taxon>Embryophyta</taxon>
        <taxon>Tracheophyta</taxon>
        <taxon>Spermatophyta</taxon>
        <taxon>Magnoliopsida</taxon>
        <taxon>eudicotyledons</taxon>
        <taxon>Gunneridae</taxon>
        <taxon>Pentapetalae</taxon>
        <taxon>asterids</taxon>
        <taxon>Ericales</taxon>
        <taxon>Actinidiaceae</taxon>
        <taxon>Actinidia</taxon>
    </lineage>
</organism>
<feature type="region of interest" description="Disordered" evidence="1">
    <location>
        <begin position="147"/>
        <end position="175"/>
    </location>
</feature>
<comment type="caution">
    <text evidence="3">The sequence shown here is derived from an EMBL/GenBank/DDBJ whole genome shotgun (WGS) entry which is preliminary data.</text>
</comment>
<feature type="compositionally biased region" description="Low complexity" evidence="1">
    <location>
        <begin position="148"/>
        <end position="161"/>
    </location>
</feature>
<gene>
    <name evidence="3" type="ORF">Acr_00g0016610</name>
</gene>
<keyword evidence="2" id="KW-1133">Transmembrane helix</keyword>
<evidence type="ECO:0000313" key="4">
    <source>
        <dbReference type="Proteomes" id="UP000585474"/>
    </source>
</evidence>
<accession>A0A7J0DAZ1</accession>
<dbReference type="PANTHER" id="PTHR34370:SF2">
    <property type="entry name" value="GAG-POL POLYPROTEIN_RETROTRANSPOSON"/>
    <property type="match status" value="1"/>
</dbReference>
<feature type="transmembrane region" description="Helical" evidence="2">
    <location>
        <begin position="214"/>
        <end position="236"/>
    </location>
</feature>
<dbReference type="PANTHER" id="PTHR34370">
    <property type="entry name" value="OS04G0600100 PROTEIN"/>
    <property type="match status" value="1"/>
</dbReference>
<evidence type="ECO:0000256" key="1">
    <source>
        <dbReference type="SAM" id="MobiDB-lite"/>
    </source>
</evidence>
<reference evidence="4" key="1">
    <citation type="submission" date="2019-07" db="EMBL/GenBank/DDBJ databases">
        <title>De Novo Assembly of kiwifruit Actinidia rufa.</title>
        <authorList>
            <person name="Sugita-Konishi S."/>
            <person name="Sato K."/>
            <person name="Mori E."/>
            <person name="Abe Y."/>
            <person name="Kisaki G."/>
            <person name="Hamano K."/>
            <person name="Suezawa K."/>
            <person name="Otani M."/>
            <person name="Fukuda T."/>
            <person name="Manabe T."/>
            <person name="Gomi K."/>
            <person name="Tabuchi M."/>
            <person name="Akimitsu K."/>
            <person name="Kataoka I."/>
        </authorList>
    </citation>
    <scope>NUCLEOTIDE SEQUENCE [LARGE SCALE GENOMIC DNA]</scope>
    <source>
        <strain evidence="4">cv. Fuchu</strain>
    </source>
</reference>
<evidence type="ECO:0000256" key="2">
    <source>
        <dbReference type="SAM" id="Phobius"/>
    </source>
</evidence>
<keyword evidence="2" id="KW-0812">Transmembrane</keyword>
<dbReference type="OrthoDB" id="2020192at2759"/>
<sequence>MHDKSLVISGDSHWRREEAPPLPSRNCCTPRDPKVPEVNGASDPKPPVPEAGERESAGLQERSPIPELRVSDSSKTLIRVQFMLRGSPLCPMTSNLLAASGASVLEFAGNVKAVDHRWNQHGLGSDNVKDNCRSLHPGPIPSKVETILSPSLGSSSSSTALQPPPRSTAGPAETPILTCTPGVHQNASEKGREKPPTPTAEILKKLKRYGISGILSYGLLNTAYYSTAFLLVWFYVAPTPGKMGYLAVAKRFLKIMAMVWAGSQVTKVVRAGGALALAPAPVVDRGLCWFTAKFEF</sequence>
<keyword evidence="2" id="KW-0472">Membrane</keyword>
<protein>
    <submittedName>
        <fullName evidence="3">Histone superfamily protein</fullName>
    </submittedName>
</protein>
<dbReference type="Proteomes" id="UP000585474">
    <property type="component" value="Unassembled WGS sequence"/>
</dbReference>
<feature type="region of interest" description="Disordered" evidence="1">
    <location>
        <begin position="1"/>
        <end position="70"/>
    </location>
</feature>
<keyword evidence="4" id="KW-1185">Reference proteome</keyword>
<name>A0A7J0DAZ1_9ERIC</name>
<evidence type="ECO:0000313" key="3">
    <source>
        <dbReference type="EMBL" id="GFS31285.1"/>
    </source>
</evidence>
<dbReference type="AlphaFoldDB" id="A0A7J0DAZ1"/>
<proteinExistence type="predicted"/>
<dbReference type="EMBL" id="BJWL01000140">
    <property type="protein sequence ID" value="GFS31285.1"/>
    <property type="molecule type" value="Genomic_DNA"/>
</dbReference>